<name>A0A183D242_9BILA</name>
<gene>
    <name evidence="5" type="ORF">GPUH_LOCUS2784</name>
</gene>
<dbReference type="GO" id="GO:0005847">
    <property type="term" value="C:mRNA cleavage and polyadenylation specificity factor complex"/>
    <property type="evidence" value="ECO:0007669"/>
    <property type="project" value="TreeGrafter"/>
</dbReference>
<dbReference type="PANTHER" id="PTHR11203">
    <property type="entry name" value="CLEAVAGE AND POLYADENYLATION SPECIFICITY FACTOR FAMILY MEMBER"/>
    <property type="match status" value="1"/>
</dbReference>
<keyword evidence="2" id="KW-0507">mRNA processing</keyword>
<keyword evidence="6" id="KW-1185">Reference proteome</keyword>
<feature type="domain" description="Pre-mRNA 3'-end-processing endonuclease polyadenylation factor C-term" evidence="4">
    <location>
        <begin position="49"/>
        <end position="170"/>
    </location>
</feature>
<dbReference type="InterPro" id="IPR050698">
    <property type="entry name" value="MBL"/>
</dbReference>
<dbReference type="GO" id="GO:0004534">
    <property type="term" value="F:5'-3' RNA exonuclease activity"/>
    <property type="evidence" value="ECO:0007669"/>
    <property type="project" value="TreeGrafter"/>
</dbReference>
<dbReference type="InterPro" id="IPR021718">
    <property type="entry name" value="CPSF73-100_C"/>
</dbReference>
<dbReference type="GO" id="GO:0004521">
    <property type="term" value="F:RNA endonuclease activity"/>
    <property type="evidence" value="ECO:0007669"/>
    <property type="project" value="TreeGrafter"/>
</dbReference>
<reference evidence="7" key="1">
    <citation type="submission" date="2016-06" db="UniProtKB">
        <authorList>
            <consortium name="WormBaseParasite"/>
        </authorList>
    </citation>
    <scope>IDENTIFICATION</scope>
</reference>
<evidence type="ECO:0000313" key="5">
    <source>
        <dbReference type="EMBL" id="VDK36400.1"/>
    </source>
</evidence>
<evidence type="ECO:0000259" key="4">
    <source>
        <dbReference type="Pfam" id="PF11718"/>
    </source>
</evidence>
<dbReference type="GO" id="GO:0006398">
    <property type="term" value="P:mRNA 3'-end processing by stem-loop binding and cleavage"/>
    <property type="evidence" value="ECO:0007669"/>
    <property type="project" value="TreeGrafter"/>
</dbReference>
<dbReference type="Proteomes" id="UP000271098">
    <property type="component" value="Unassembled WGS sequence"/>
</dbReference>
<dbReference type="AlphaFoldDB" id="A0A183D242"/>
<organism evidence="7">
    <name type="scientific">Gongylonema pulchrum</name>
    <dbReference type="NCBI Taxonomy" id="637853"/>
    <lineage>
        <taxon>Eukaryota</taxon>
        <taxon>Metazoa</taxon>
        <taxon>Ecdysozoa</taxon>
        <taxon>Nematoda</taxon>
        <taxon>Chromadorea</taxon>
        <taxon>Rhabditida</taxon>
        <taxon>Spirurina</taxon>
        <taxon>Spiruromorpha</taxon>
        <taxon>Spiruroidea</taxon>
        <taxon>Gongylonematidae</taxon>
        <taxon>Gongylonema</taxon>
    </lineage>
</organism>
<sequence>MFCTELKALSVLQVYNPRNTEAVELHFRGEKTAKVVGKMAMTAPVDGEVLSGVLVRRNFNYHLMHADDLSTYTELSNSILTQRESVFYNGSVALLLDNLQQISGDASLEEIDSKDSKASSHLIKLFDGRIQVSLNQPLHVAVIEWSSNPVSDMFADAAVAAILHAQMNPLPDKRMFACEFF</sequence>
<comment type="subcellular location">
    <subcellularLocation>
        <location evidence="1">Nucleus</location>
    </subcellularLocation>
</comment>
<dbReference type="Pfam" id="PF11718">
    <property type="entry name" value="CPSF73-100_C"/>
    <property type="match status" value="1"/>
</dbReference>
<evidence type="ECO:0000256" key="2">
    <source>
        <dbReference type="ARBA" id="ARBA00022664"/>
    </source>
</evidence>
<proteinExistence type="predicted"/>
<evidence type="ECO:0000256" key="1">
    <source>
        <dbReference type="ARBA" id="ARBA00004123"/>
    </source>
</evidence>
<evidence type="ECO:0000313" key="7">
    <source>
        <dbReference type="WBParaSite" id="GPUH_0000278801-mRNA-1"/>
    </source>
</evidence>
<dbReference type="OrthoDB" id="5834732at2759"/>
<evidence type="ECO:0000256" key="3">
    <source>
        <dbReference type="ARBA" id="ARBA00023242"/>
    </source>
</evidence>
<protein>
    <submittedName>
        <fullName evidence="7">CPSF73-100_C domain-containing protein</fullName>
    </submittedName>
</protein>
<accession>A0A183D242</accession>
<evidence type="ECO:0000313" key="6">
    <source>
        <dbReference type="Proteomes" id="UP000271098"/>
    </source>
</evidence>
<reference evidence="5 6" key="2">
    <citation type="submission" date="2018-11" db="EMBL/GenBank/DDBJ databases">
        <authorList>
            <consortium name="Pathogen Informatics"/>
        </authorList>
    </citation>
    <scope>NUCLEOTIDE SEQUENCE [LARGE SCALE GENOMIC DNA]</scope>
</reference>
<dbReference type="EMBL" id="UYRT01004403">
    <property type="protein sequence ID" value="VDK36400.1"/>
    <property type="molecule type" value="Genomic_DNA"/>
</dbReference>
<keyword evidence="3" id="KW-0539">Nucleus</keyword>
<dbReference type="WBParaSite" id="GPUH_0000278801-mRNA-1">
    <property type="protein sequence ID" value="GPUH_0000278801-mRNA-1"/>
    <property type="gene ID" value="GPUH_0000278801"/>
</dbReference>
<dbReference type="GO" id="GO:0003723">
    <property type="term" value="F:RNA binding"/>
    <property type="evidence" value="ECO:0007669"/>
    <property type="project" value="TreeGrafter"/>
</dbReference>
<dbReference type="PANTHER" id="PTHR11203:SF11">
    <property type="entry name" value="CLEAVAGE AND POLYADENYLATION SPECIFICITY FACTOR SUBUNIT 3"/>
    <property type="match status" value="1"/>
</dbReference>